<proteinExistence type="predicted"/>
<name>A0A2Z7D7A4_9LAMI</name>
<organism evidence="2 3">
    <name type="scientific">Dorcoceras hygrometricum</name>
    <dbReference type="NCBI Taxonomy" id="472368"/>
    <lineage>
        <taxon>Eukaryota</taxon>
        <taxon>Viridiplantae</taxon>
        <taxon>Streptophyta</taxon>
        <taxon>Embryophyta</taxon>
        <taxon>Tracheophyta</taxon>
        <taxon>Spermatophyta</taxon>
        <taxon>Magnoliopsida</taxon>
        <taxon>eudicotyledons</taxon>
        <taxon>Gunneridae</taxon>
        <taxon>Pentapetalae</taxon>
        <taxon>asterids</taxon>
        <taxon>lamiids</taxon>
        <taxon>Lamiales</taxon>
        <taxon>Gesneriaceae</taxon>
        <taxon>Didymocarpoideae</taxon>
        <taxon>Trichosporeae</taxon>
        <taxon>Loxocarpinae</taxon>
        <taxon>Dorcoceras</taxon>
    </lineage>
</organism>
<gene>
    <name evidence="2" type="ORF">F511_22094</name>
</gene>
<evidence type="ECO:0000313" key="3">
    <source>
        <dbReference type="Proteomes" id="UP000250235"/>
    </source>
</evidence>
<reference evidence="2 3" key="1">
    <citation type="journal article" date="2015" name="Proc. Natl. Acad. Sci. U.S.A.">
        <title>The resurrection genome of Boea hygrometrica: A blueprint for survival of dehydration.</title>
        <authorList>
            <person name="Xiao L."/>
            <person name="Yang G."/>
            <person name="Zhang L."/>
            <person name="Yang X."/>
            <person name="Zhao S."/>
            <person name="Ji Z."/>
            <person name="Zhou Q."/>
            <person name="Hu M."/>
            <person name="Wang Y."/>
            <person name="Chen M."/>
            <person name="Xu Y."/>
            <person name="Jin H."/>
            <person name="Xiao X."/>
            <person name="Hu G."/>
            <person name="Bao F."/>
            <person name="Hu Y."/>
            <person name="Wan P."/>
            <person name="Li L."/>
            <person name="Deng X."/>
            <person name="Kuang T."/>
            <person name="Xiang C."/>
            <person name="Zhu J.K."/>
            <person name="Oliver M.J."/>
            <person name="He Y."/>
        </authorList>
    </citation>
    <scope>NUCLEOTIDE SEQUENCE [LARGE SCALE GENOMIC DNA]</scope>
    <source>
        <strain evidence="3">cv. XS01</strain>
    </source>
</reference>
<protein>
    <submittedName>
        <fullName evidence="2">2-succinylbenzoate--CoA ligase, chloroplastic/peroxisomal-like</fullName>
    </submittedName>
</protein>
<keyword evidence="3" id="KW-1185">Reference proteome</keyword>
<keyword evidence="2" id="KW-0436">Ligase</keyword>
<dbReference type="AlphaFoldDB" id="A0A2Z7D7A4"/>
<feature type="signal peptide" evidence="1">
    <location>
        <begin position="1"/>
        <end position="29"/>
    </location>
</feature>
<dbReference type="EMBL" id="KQ989047">
    <property type="protein sequence ID" value="KZV54980.1"/>
    <property type="molecule type" value="Genomic_DNA"/>
</dbReference>
<dbReference type="GO" id="GO:0016874">
    <property type="term" value="F:ligase activity"/>
    <property type="evidence" value="ECO:0007669"/>
    <property type="project" value="UniProtKB-KW"/>
</dbReference>
<evidence type="ECO:0000256" key="1">
    <source>
        <dbReference type="SAM" id="SignalP"/>
    </source>
</evidence>
<sequence length="157" mass="17172">MPHGWCATARTRAATVLHAVRAIVRSVCALGGDHLRDQFVQVGQRLCVTCARSVRPVCTASALHRAQHVRTVTGQCAQHVRTVTDMRTIVHNMRAPPCASCAHVYRNCRWDVRARCAHDPTIPAVNLGQRVRTLCATGARQRAAFVRWRCGDGAAAA</sequence>
<feature type="chain" id="PRO_5016284534" evidence="1">
    <location>
        <begin position="30"/>
        <end position="157"/>
    </location>
</feature>
<dbReference type="Proteomes" id="UP000250235">
    <property type="component" value="Unassembled WGS sequence"/>
</dbReference>
<evidence type="ECO:0000313" key="2">
    <source>
        <dbReference type="EMBL" id="KZV54980.1"/>
    </source>
</evidence>
<keyword evidence="1" id="KW-0732">Signal</keyword>
<accession>A0A2Z7D7A4</accession>